<dbReference type="SUPFAM" id="SSF103473">
    <property type="entry name" value="MFS general substrate transporter"/>
    <property type="match status" value="1"/>
</dbReference>
<dbReference type="GO" id="GO:0008028">
    <property type="term" value="F:monocarboxylic acid transmembrane transporter activity"/>
    <property type="evidence" value="ECO:0007669"/>
    <property type="project" value="TreeGrafter"/>
</dbReference>
<dbReference type="InterPro" id="IPR036259">
    <property type="entry name" value="MFS_trans_sf"/>
</dbReference>
<name>A0A8J1XEI5_OWEFU</name>
<dbReference type="InterPro" id="IPR050327">
    <property type="entry name" value="Proton-linked_MCT"/>
</dbReference>
<dbReference type="AlphaFoldDB" id="A0A8J1XEI5"/>
<keyword evidence="3" id="KW-1185">Reference proteome</keyword>
<dbReference type="Proteomes" id="UP000749559">
    <property type="component" value="Unassembled WGS sequence"/>
</dbReference>
<dbReference type="Pfam" id="PF07690">
    <property type="entry name" value="MFS_1"/>
    <property type="match status" value="1"/>
</dbReference>
<proteinExistence type="predicted"/>
<comment type="caution">
    <text evidence="2">The sequence shown here is derived from an EMBL/GenBank/DDBJ whole genome shotgun (WGS) entry which is preliminary data.</text>
</comment>
<dbReference type="InterPro" id="IPR011701">
    <property type="entry name" value="MFS"/>
</dbReference>
<evidence type="ECO:0000313" key="3">
    <source>
        <dbReference type="Proteomes" id="UP000749559"/>
    </source>
</evidence>
<reference evidence="2" key="1">
    <citation type="submission" date="2022-03" db="EMBL/GenBank/DDBJ databases">
        <authorList>
            <person name="Martin C."/>
        </authorList>
    </citation>
    <scope>NUCLEOTIDE SEQUENCE</scope>
</reference>
<dbReference type="Gene3D" id="1.20.1250.20">
    <property type="entry name" value="MFS general substrate transporter like domains"/>
    <property type="match status" value="2"/>
</dbReference>
<feature type="non-terminal residue" evidence="2">
    <location>
        <position position="1"/>
    </location>
</feature>
<dbReference type="GO" id="GO:0016020">
    <property type="term" value="C:membrane"/>
    <property type="evidence" value="ECO:0007669"/>
    <property type="project" value="UniProtKB-SubCell"/>
</dbReference>
<dbReference type="EMBL" id="CAIIXF020000005">
    <property type="protein sequence ID" value="CAH1784631.1"/>
    <property type="molecule type" value="Genomic_DNA"/>
</dbReference>
<protein>
    <submittedName>
        <fullName evidence="2">Uncharacterized protein</fullName>
    </submittedName>
</protein>
<dbReference type="InterPro" id="IPR020846">
    <property type="entry name" value="MFS_dom"/>
</dbReference>
<dbReference type="PANTHER" id="PTHR11360:SF284">
    <property type="entry name" value="EG:103B4.3 PROTEIN-RELATED"/>
    <property type="match status" value="1"/>
</dbReference>
<comment type="subcellular location">
    <subcellularLocation>
        <location evidence="1">Membrane</location>
        <topology evidence="1">Multi-pass membrane protein</topology>
    </subcellularLocation>
</comment>
<gene>
    <name evidence="2" type="ORF">OFUS_LOCUS10791</name>
</gene>
<evidence type="ECO:0000313" key="2">
    <source>
        <dbReference type="EMBL" id="CAH1784631.1"/>
    </source>
</evidence>
<dbReference type="PANTHER" id="PTHR11360">
    <property type="entry name" value="MONOCARBOXYLATE TRANSPORTER"/>
    <property type="match status" value="1"/>
</dbReference>
<evidence type="ECO:0000256" key="1">
    <source>
        <dbReference type="ARBA" id="ARBA00004141"/>
    </source>
</evidence>
<organism evidence="2 3">
    <name type="scientific">Owenia fusiformis</name>
    <name type="common">Polychaete worm</name>
    <dbReference type="NCBI Taxonomy" id="6347"/>
    <lineage>
        <taxon>Eukaryota</taxon>
        <taxon>Metazoa</taxon>
        <taxon>Spiralia</taxon>
        <taxon>Lophotrochozoa</taxon>
        <taxon>Annelida</taxon>
        <taxon>Polychaeta</taxon>
        <taxon>Sedentaria</taxon>
        <taxon>Canalipalpata</taxon>
        <taxon>Sabellida</taxon>
        <taxon>Oweniida</taxon>
        <taxon>Oweniidae</taxon>
        <taxon>Owenia</taxon>
    </lineage>
</organism>
<dbReference type="PROSITE" id="PS50850">
    <property type="entry name" value="MFS"/>
    <property type="match status" value="1"/>
</dbReference>
<dbReference type="OrthoDB" id="410267at2759"/>
<sequence>NIYHLYITFGIITGGGLGIVFVPVTTIINEYFTTKRTLAFGIVTSGFGVGTFLYPPLIDVLNKEYGWRGALLILSGIGLNICVCGALMHPFRTNNKLVVETDKNKTVFNLKILKSFNFSILCFNFLMFYFGLSIVFTHLSEYSGLMGIGETESAMLFSAYGVTNLIGKISFGVIANHPKANDLLLYTITLFICGLATVLVPLLTQYGTLLAYSGAFGLFSSTVGVLAPGIVCQMLGPDELATGYGVLLPFSAFGKLLGGPVAGFMYDSLHSYNASFFVGGGAIITSALCMVVPYLRLRKKHSHRALEAVIEKLQPLMDDTLKM</sequence>
<accession>A0A8J1XEI5</accession>